<evidence type="ECO:0008006" key="5">
    <source>
        <dbReference type="Google" id="ProtNLM"/>
    </source>
</evidence>
<organism evidence="3 4">
    <name type="scientific">Mycobacterium simiae</name>
    <name type="common">Mycobacterium habana</name>
    <dbReference type="NCBI Taxonomy" id="1784"/>
    <lineage>
        <taxon>Bacteria</taxon>
        <taxon>Bacillati</taxon>
        <taxon>Actinomycetota</taxon>
        <taxon>Actinomycetes</taxon>
        <taxon>Mycobacteriales</taxon>
        <taxon>Mycobacteriaceae</taxon>
        <taxon>Mycobacterium</taxon>
        <taxon>Mycobacterium simiae complex</taxon>
    </lineage>
</organism>
<protein>
    <recommendedName>
        <fullName evidence="5">Mce protein</fullName>
    </recommendedName>
</protein>
<dbReference type="AlphaFoldDB" id="A0A1X0XSE4"/>
<evidence type="ECO:0000256" key="2">
    <source>
        <dbReference type="ARBA" id="ARBA00023136"/>
    </source>
</evidence>
<reference evidence="3 4" key="1">
    <citation type="submission" date="2017-03" db="EMBL/GenBank/DDBJ databases">
        <title>Genomic insights into Mycobacterium simiae human colonization.</title>
        <authorList>
            <person name="Steffani J.L."/>
            <person name="Brunck M.E."/>
            <person name="Cruz E."/>
            <person name="Montiel R."/>
            <person name="Barona F."/>
        </authorList>
    </citation>
    <scope>NUCLEOTIDE SEQUENCE [LARGE SCALE GENOMIC DNA]</scope>
    <source>
        <strain evidence="3 4">MsiGto</strain>
    </source>
</reference>
<dbReference type="PANTHER" id="PTHR37042">
    <property type="entry name" value="OUTER MEMBRANE PROTEIN RV1973"/>
    <property type="match status" value="1"/>
</dbReference>
<dbReference type="GO" id="GO:0016020">
    <property type="term" value="C:membrane"/>
    <property type="evidence" value="ECO:0007669"/>
    <property type="project" value="UniProtKB-SubCell"/>
</dbReference>
<evidence type="ECO:0000313" key="3">
    <source>
        <dbReference type="EMBL" id="ORJ55778.1"/>
    </source>
</evidence>
<comment type="caution">
    <text evidence="3">The sequence shown here is derived from an EMBL/GenBank/DDBJ whole genome shotgun (WGS) entry which is preliminary data.</text>
</comment>
<evidence type="ECO:0000256" key="1">
    <source>
        <dbReference type="ARBA" id="ARBA00004370"/>
    </source>
</evidence>
<name>A0A1X0XSE4_MYCSI</name>
<keyword evidence="4" id="KW-1185">Reference proteome</keyword>
<evidence type="ECO:0000313" key="4">
    <source>
        <dbReference type="Proteomes" id="UP000193040"/>
    </source>
</evidence>
<comment type="subcellular location">
    <subcellularLocation>
        <location evidence="1">Membrane</location>
    </subcellularLocation>
</comment>
<gene>
    <name evidence="3" type="ORF">B5M45_24755</name>
</gene>
<keyword evidence="2" id="KW-0472">Membrane</keyword>
<dbReference type="STRING" id="1784.VC42_27405"/>
<dbReference type="PANTHER" id="PTHR37042:SF4">
    <property type="entry name" value="OUTER MEMBRANE PROTEIN RV1973"/>
    <property type="match status" value="1"/>
</dbReference>
<dbReference type="Proteomes" id="UP000193040">
    <property type="component" value="Unassembled WGS sequence"/>
</dbReference>
<accession>A0A1X0XSE4</accession>
<proteinExistence type="predicted"/>
<dbReference type="EMBL" id="MZZM01000030">
    <property type="protein sequence ID" value="ORJ55778.1"/>
    <property type="molecule type" value="Genomic_DNA"/>
</dbReference>
<sequence length="148" mass="16047">MIVAFVLLAGASWTGRVLYEDHCRSVAATEALQAARRYVGLLININAGKFVGKSDELLNGSTGDFHEMLGKADGKLRTLLASNDVVARGEVVEAAVKTAAPTRVVVLMFVDQSVRTRTSPEPTIERSRVMMVMRKVSGQWLASTVNLI</sequence>